<dbReference type="GO" id="GO:0006352">
    <property type="term" value="P:DNA-templated transcription initiation"/>
    <property type="evidence" value="ECO:0007669"/>
    <property type="project" value="UniProtKB-UniRule"/>
</dbReference>
<keyword evidence="2 6" id="KW-0805">Transcription regulation</keyword>
<keyword evidence="1 6" id="KW-0963">Cytoplasm</keyword>
<keyword evidence="3 6" id="KW-0731">Sigma factor</keyword>
<dbReference type="InterPro" id="IPR014244">
    <property type="entry name" value="RNA_pol_sigma-I"/>
</dbReference>
<dbReference type="OrthoDB" id="3190733at2"/>
<accession>A0A1H3NJR2</accession>
<evidence type="ECO:0000313" key="9">
    <source>
        <dbReference type="Proteomes" id="UP000198935"/>
    </source>
</evidence>
<dbReference type="NCBIfam" id="TIGR02895">
    <property type="entry name" value="spore_sigI"/>
    <property type="match status" value="1"/>
</dbReference>
<comment type="subcellular location">
    <subcellularLocation>
        <location evidence="6">Cytoplasm</location>
    </subcellularLocation>
</comment>
<evidence type="ECO:0000256" key="1">
    <source>
        <dbReference type="ARBA" id="ARBA00022490"/>
    </source>
</evidence>
<evidence type="ECO:0000256" key="3">
    <source>
        <dbReference type="ARBA" id="ARBA00023082"/>
    </source>
</evidence>
<reference evidence="9" key="1">
    <citation type="submission" date="2016-10" db="EMBL/GenBank/DDBJ databases">
        <authorList>
            <person name="Varghese N."/>
            <person name="Submissions S."/>
        </authorList>
    </citation>
    <scope>NUCLEOTIDE SEQUENCE [LARGE SCALE GENOMIC DNA]</scope>
    <source>
        <strain evidence="9">SP</strain>
    </source>
</reference>
<feature type="short sequence motif" description="Polymerase core binding" evidence="6">
    <location>
        <begin position="59"/>
        <end position="72"/>
    </location>
</feature>
<name>A0A1H3NJR2_9BACI</name>
<dbReference type="PANTHER" id="PTHR30385">
    <property type="entry name" value="SIGMA FACTOR F FLAGELLAR"/>
    <property type="match status" value="1"/>
</dbReference>
<keyword evidence="4 6" id="KW-0238">DNA-binding</keyword>
<dbReference type="SUPFAM" id="SSF88946">
    <property type="entry name" value="Sigma2 domain of RNA polymerase sigma factors"/>
    <property type="match status" value="1"/>
</dbReference>
<gene>
    <name evidence="6" type="primary">sigI</name>
    <name evidence="8" type="ORF">SAMN05421736_104104</name>
</gene>
<sequence>MLKRLLKKEEHYLSIEETIALIQKGDKDKENQFIKEYMPFIRKTTSTVCKRYIHAKQDDEFSIALIAFNEAIQQYSPDKGSSFLSFASLVIRRRIIDYIRQEQRRRVTLSMDYTEEYMENMENLAEVEASFKDYELSLEAEYRREEILHLKEQLTGYGITLTEVAEQSPKHTDARENMLEIAKVILAHDHFKTYLNEKKRLPIKKLTEKIDMSRKTIERNRKYIITLCIVLMEDYRYIQEYLKGWIS</sequence>
<keyword evidence="6" id="KW-0346">Stress response</keyword>
<evidence type="ECO:0000256" key="6">
    <source>
        <dbReference type="HAMAP-Rule" id="MF_02064"/>
    </source>
</evidence>
<comment type="subunit">
    <text evidence="6">Interacts with RsgI.</text>
</comment>
<dbReference type="Proteomes" id="UP000198935">
    <property type="component" value="Unassembled WGS sequence"/>
</dbReference>
<dbReference type="STRING" id="1503961.SAMN05421736_104104"/>
<dbReference type="GO" id="GO:0003677">
    <property type="term" value="F:DNA binding"/>
    <property type="evidence" value="ECO:0007669"/>
    <property type="project" value="UniProtKB-UniRule"/>
</dbReference>
<dbReference type="InterPro" id="IPR013325">
    <property type="entry name" value="RNA_pol_sigma_r2"/>
</dbReference>
<dbReference type="EMBL" id="FNPI01000004">
    <property type="protein sequence ID" value="SDY89166.1"/>
    <property type="molecule type" value="Genomic_DNA"/>
</dbReference>
<dbReference type="Gene3D" id="1.10.1740.10">
    <property type="match status" value="1"/>
</dbReference>
<evidence type="ECO:0000256" key="4">
    <source>
        <dbReference type="ARBA" id="ARBA00023125"/>
    </source>
</evidence>
<keyword evidence="5 6" id="KW-0804">Transcription</keyword>
<evidence type="ECO:0000256" key="5">
    <source>
        <dbReference type="ARBA" id="ARBA00023163"/>
    </source>
</evidence>
<keyword evidence="9" id="KW-1185">Reference proteome</keyword>
<protein>
    <recommendedName>
        <fullName evidence="6">RNA polymerase sigma factor SigI</fullName>
    </recommendedName>
</protein>
<dbReference type="GO" id="GO:0005737">
    <property type="term" value="C:cytoplasm"/>
    <property type="evidence" value="ECO:0007669"/>
    <property type="project" value="UniProtKB-SubCell"/>
</dbReference>
<dbReference type="NCBIfam" id="TIGR02937">
    <property type="entry name" value="sigma70-ECF"/>
    <property type="match status" value="1"/>
</dbReference>
<feature type="DNA-binding region" description="H-T-H motif" evidence="6">
    <location>
        <begin position="203"/>
        <end position="222"/>
    </location>
</feature>
<feature type="domain" description="RNA polymerase sigma-70 region 2" evidence="7">
    <location>
        <begin position="34"/>
        <end position="105"/>
    </location>
</feature>
<organism evidence="8 9">
    <name type="scientific">Evansella caseinilytica</name>
    <dbReference type="NCBI Taxonomy" id="1503961"/>
    <lineage>
        <taxon>Bacteria</taxon>
        <taxon>Bacillati</taxon>
        <taxon>Bacillota</taxon>
        <taxon>Bacilli</taxon>
        <taxon>Bacillales</taxon>
        <taxon>Bacillaceae</taxon>
        <taxon>Evansella</taxon>
    </lineage>
</organism>
<dbReference type="Pfam" id="PF04542">
    <property type="entry name" value="Sigma70_r2"/>
    <property type="match status" value="1"/>
</dbReference>
<evidence type="ECO:0000313" key="8">
    <source>
        <dbReference type="EMBL" id="SDY89166.1"/>
    </source>
</evidence>
<proteinExistence type="inferred from homology"/>
<dbReference type="PANTHER" id="PTHR30385:SF6">
    <property type="entry name" value="RNA POLYMERASE SIGMA FACTOR SIGI"/>
    <property type="match status" value="1"/>
</dbReference>
<dbReference type="GO" id="GO:0016987">
    <property type="term" value="F:sigma factor activity"/>
    <property type="evidence" value="ECO:0007669"/>
    <property type="project" value="UniProtKB-UniRule"/>
</dbReference>
<dbReference type="AlphaFoldDB" id="A0A1H3NJR2"/>
<dbReference type="InterPro" id="IPR014284">
    <property type="entry name" value="RNA_pol_sigma-70_dom"/>
</dbReference>
<dbReference type="PIRSF" id="PIRSF038953">
    <property type="entry name" value="SigI"/>
    <property type="match status" value="1"/>
</dbReference>
<dbReference type="HAMAP" id="MF_02064">
    <property type="entry name" value="Sigma70_SigI"/>
    <property type="match status" value="1"/>
</dbReference>
<evidence type="ECO:0000256" key="2">
    <source>
        <dbReference type="ARBA" id="ARBA00023015"/>
    </source>
</evidence>
<comment type="activity regulation">
    <text evidence="6">Negatively regulated by the anti-sigma-I factor RsgI.</text>
</comment>
<comment type="similarity">
    <text evidence="6">Belongs to the sigma-70 factor family. SigI subfamily.</text>
</comment>
<comment type="function">
    <text evidence="6">Sigma factors are initiation factors that promote the attachment of RNA polymerase to specific initiation sites and are then released.</text>
</comment>
<evidence type="ECO:0000259" key="7">
    <source>
        <dbReference type="Pfam" id="PF04542"/>
    </source>
</evidence>
<dbReference type="InterPro" id="IPR007627">
    <property type="entry name" value="RNA_pol_sigma70_r2"/>
</dbReference>